<dbReference type="KEGG" id="vsp:VS_1383"/>
<reference evidence="1 2" key="1">
    <citation type="submission" date="2009-02" db="EMBL/GenBank/DDBJ databases">
        <title>Vibrio splendidus str. LGP32 complete genome.</title>
        <authorList>
            <person name="Mazel D."/>
            <person name="Le Roux F."/>
        </authorList>
    </citation>
    <scope>NUCLEOTIDE SEQUENCE [LARGE SCALE GENOMIC DNA]</scope>
    <source>
        <strain evidence="1 2">LGP32</strain>
    </source>
</reference>
<sequence length="112" mass="12581">MIRDKLLDRLLLGFGEPARVTKKVNAWHITSQFGIVIEVDTPKDGSYANVWLPEPFGNVTLPKIPTTHYPEDKGRHSNTYGTPGLTRGEPALKIKVQTLEHIETFLGYLLPD</sequence>
<dbReference type="PATRIC" id="fig|575788.5.peg.2689"/>
<dbReference type="STRING" id="575788.VS_1383"/>
<gene>
    <name evidence="1" type="ordered locus">VS_1383</name>
</gene>
<dbReference type="eggNOG" id="ENOG5031PSR">
    <property type="taxonomic scope" value="Bacteria"/>
</dbReference>
<evidence type="ECO:0000313" key="1">
    <source>
        <dbReference type="EMBL" id="CAV18546.1"/>
    </source>
</evidence>
<protein>
    <submittedName>
        <fullName evidence="1">Uncharacterized protein</fullName>
    </submittedName>
</protein>
<dbReference type="HOGENOM" id="CLU_2144853_0_0_6"/>
<evidence type="ECO:0000313" key="2">
    <source>
        <dbReference type="Proteomes" id="UP000009100"/>
    </source>
</evidence>
<organism evidence="1 2">
    <name type="scientific">Vibrio atlanticus (strain LGP32)</name>
    <name type="common">Vibrio splendidus (strain Mel32)</name>
    <dbReference type="NCBI Taxonomy" id="575788"/>
    <lineage>
        <taxon>Bacteria</taxon>
        <taxon>Pseudomonadati</taxon>
        <taxon>Pseudomonadota</taxon>
        <taxon>Gammaproteobacteria</taxon>
        <taxon>Vibrionales</taxon>
        <taxon>Vibrionaceae</taxon>
        <taxon>Vibrio</taxon>
    </lineage>
</organism>
<accession>B7VNH0</accession>
<dbReference type="AlphaFoldDB" id="B7VNH0"/>
<name>B7VNH0_VIBA3</name>
<dbReference type="Proteomes" id="UP000009100">
    <property type="component" value="Chromosome 1"/>
</dbReference>
<dbReference type="EMBL" id="FM954972">
    <property type="protein sequence ID" value="CAV18546.1"/>
    <property type="molecule type" value="Genomic_DNA"/>
</dbReference>
<proteinExistence type="predicted"/>